<keyword evidence="1 2" id="KW-0732">Signal</keyword>
<organism evidence="5 6">
    <name type="scientific">Massilia violaceinigra</name>
    <dbReference type="NCBI Taxonomy" id="2045208"/>
    <lineage>
        <taxon>Bacteria</taxon>
        <taxon>Pseudomonadati</taxon>
        <taxon>Pseudomonadota</taxon>
        <taxon>Betaproteobacteria</taxon>
        <taxon>Burkholderiales</taxon>
        <taxon>Oxalobacteraceae</taxon>
        <taxon>Telluria group</taxon>
        <taxon>Massilia</taxon>
    </lineage>
</organism>
<dbReference type="PANTHER" id="PTHR11575:SF24">
    <property type="entry name" value="5'-NUCLEOTIDASE"/>
    <property type="match status" value="1"/>
</dbReference>
<dbReference type="Pfam" id="PF02872">
    <property type="entry name" value="5_nucleotid_C"/>
    <property type="match status" value="1"/>
</dbReference>
<dbReference type="InterPro" id="IPR006179">
    <property type="entry name" value="5_nucleotidase/apyrase"/>
</dbReference>
<dbReference type="SUPFAM" id="SSF55816">
    <property type="entry name" value="5'-nucleotidase (syn. UDP-sugar hydrolase), C-terminal domain"/>
    <property type="match status" value="1"/>
</dbReference>
<dbReference type="PANTHER" id="PTHR11575">
    <property type="entry name" value="5'-NUCLEOTIDASE-RELATED"/>
    <property type="match status" value="1"/>
</dbReference>
<evidence type="ECO:0000256" key="1">
    <source>
        <dbReference type="ARBA" id="ARBA00022729"/>
    </source>
</evidence>
<dbReference type="GO" id="GO:0009166">
    <property type="term" value="P:nucleotide catabolic process"/>
    <property type="evidence" value="ECO:0007669"/>
    <property type="project" value="InterPro"/>
</dbReference>
<dbReference type="AlphaFoldDB" id="A0A2D2DHQ7"/>
<accession>A0A2D2DHQ7</accession>
<sequence>MKLFSRPLCAALAAAFLSAGCATRPTAPIEINVVALNDFHGHLDSTKFQYHSIHASGQQTAQAGGIDTIAAAVQAWRKEDKDLLFVGAGDLIGASPAMSSMWADEPALEALTLAGMRISSVGNHEFDNGRAELLRQQRGGCDSVRPEKACQFTKDFRGAGFTYLAANVIDDATGKPFLPAYRIEDVKGVKVGLIGAVLRNTASVVLASGIVGLTFEDEATAINRVIPAMRAQGAQVFVVLIHEGGHTPEPFDKPDCSDLKGPIVDIVKKLDPAIRVIVSGHSHTGFQCKVDGRVVTQGEMGGHVLSRIKMMVDPASGAVGDIGVRNVVMKAGQYPPDARVSAYLKQARERSEAALARPVARVAIRSINRKESAAGETVLGGLIADAVLAATKSQGVQIGFMNMGGMRQDLDVGASLTATYGDVQIVLPFGNTIVAMDMTGAQIRALLEQQWARPGASSVSVLQVSEGFSYRWNPAAPPGQRVIRDSVTLNGKVLDDAAVVRVAGNNFLAEGGDSFPAFAAATNKRDTQIRDIDAVVQFMIRQDKAGKPVGAATPAGRIGTVQ</sequence>
<dbReference type="InterPro" id="IPR004843">
    <property type="entry name" value="Calcineurin-like_PHP"/>
</dbReference>
<dbReference type="Gene3D" id="3.60.21.10">
    <property type="match status" value="1"/>
</dbReference>
<dbReference type="Gene3D" id="3.90.780.10">
    <property type="entry name" value="5'-Nucleotidase, C-terminal domain"/>
    <property type="match status" value="1"/>
</dbReference>
<feature type="domain" description="Calcineurin-like phosphoesterase" evidence="3">
    <location>
        <begin position="32"/>
        <end position="284"/>
    </location>
</feature>
<dbReference type="GO" id="GO:0000166">
    <property type="term" value="F:nucleotide binding"/>
    <property type="evidence" value="ECO:0007669"/>
    <property type="project" value="UniProtKB-KW"/>
</dbReference>
<evidence type="ECO:0000313" key="5">
    <source>
        <dbReference type="EMBL" id="ATQ74504.1"/>
    </source>
</evidence>
<dbReference type="Pfam" id="PF00149">
    <property type="entry name" value="Metallophos"/>
    <property type="match status" value="1"/>
</dbReference>
<evidence type="ECO:0000256" key="2">
    <source>
        <dbReference type="RuleBase" id="RU362119"/>
    </source>
</evidence>
<dbReference type="GO" id="GO:0030288">
    <property type="term" value="C:outer membrane-bounded periplasmic space"/>
    <property type="evidence" value="ECO:0007669"/>
    <property type="project" value="TreeGrafter"/>
</dbReference>
<dbReference type="EMBL" id="CP024608">
    <property type="protein sequence ID" value="ATQ74504.1"/>
    <property type="molecule type" value="Genomic_DNA"/>
</dbReference>
<dbReference type="RefSeq" id="WP_099874483.1">
    <property type="nucleotide sequence ID" value="NZ_CP024608.1"/>
</dbReference>
<dbReference type="InterPro" id="IPR036907">
    <property type="entry name" value="5'-Nucleotdase_C_sf"/>
</dbReference>
<dbReference type="PROSITE" id="PS51257">
    <property type="entry name" value="PROKAR_LIPOPROTEIN"/>
    <property type="match status" value="1"/>
</dbReference>
<evidence type="ECO:0000313" key="6">
    <source>
        <dbReference type="Proteomes" id="UP000229897"/>
    </source>
</evidence>
<dbReference type="GO" id="GO:0008768">
    <property type="term" value="F:UDP-sugar diphosphatase activity"/>
    <property type="evidence" value="ECO:0007669"/>
    <property type="project" value="TreeGrafter"/>
</dbReference>
<feature type="domain" description="5'-Nucleotidase C-terminal" evidence="4">
    <location>
        <begin position="365"/>
        <end position="519"/>
    </location>
</feature>
<proteinExistence type="inferred from homology"/>
<gene>
    <name evidence="5" type="ORF">CR152_08225</name>
</gene>
<dbReference type="InterPro" id="IPR008334">
    <property type="entry name" value="5'-Nucleotdase_C"/>
</dbReference>
<feature type="signal peptide" evidence="2">
    <location>
        <begin position="1"/>
        <end position="19"/>
    </location>
</feature>
<evidence type="ECO:0000259" key="4">
    <source>
        <dbReference type="Pfam" id="PF02872"/>
    </source>
</evidence>
<dbReference type="SUPFAM" id="SSF56300">
    <property type="entry name" value="Metallo-dependent phosphatases"/>
    <property type="match status" value="1"/>
</dbReference>
<comment type="similarity">
    <text evidence="2">Belongs to the 5'-nucleotidase family.</text>
</comment>
<dbReference type="Proteomes" id="UP000229897">
    <property type="component" value="Chromosome"/>
</dbReference>
<keyword evidence="2" id="KW-0378">Hydrolase</keyword>
<protein>
    <submittedName>
        <fullName evidence="5">Bifunctional metallophosphatase/5'-nucleotidase</fullName>
    </submittedName>
</protein>
<dbReference type="PRINTS" id="PR01607">
    <property type="entry name" value="APYRASEFAMLY"/>
</dbReference>
<dbReference type="OrthoDB" id="9803927at2"/>
<keyword evidence="6" id="KW-1185">Reference proteome</keyword>
<keyword evidence="2" id="KW-0547">Nucleotide-binding</keyword>
<evidence type="ECO:0000259" key="3">
    <source>
        <dbReference type="Pfam" id="PF00149"/>
    </source>
</evidence>
<dbReference type="InterPro" id="IPR029052">
    <property type="entry name" value="Metallo-depent_PP-like"/>
</dbReference>
<reference evidence="5" key="1">
    <citation type="submission" date="2017-10" db="EMBL/GenBank/DDBJ databases">
        <title>Massilia psychrophilum sp. nov., a novel purple-pigmented bacterium isolated from Tianshan glacier, Xinjiang Municipality, China.</title>
        <authorList>
            <person name="Wang H."/>
        </authorList>
    </citation>
    <scope>NUCLEOTIDE SEQUENCE [LARGE SCALE GENOMIC DNA]</scope>
    <source>
        <strain evidence="5">B2</strain>
    </source>
</reference>
<dbReference type="KEGG" id="mass:CR152_08225"/>
<dbReference type="GO" id="GO:0008253">
    <property type="term" value="F:5'-nucleotidase activity"/>
    <property type="evidence" value="ECO:0007669"/>
    <property type="project" value="TreeGrafter"/>
</dbReference>
<name>A0A2D2DHQ7_9BURK</name>
<feature type="chain" id="PRO_5013430397" evidence="2">
    <location>
        <begin position="20"/>
        <end position="562"/>
    </location>
</feature>